<reference evidence="3" key="1">
    <citation type="journal article" date="2011" name="PLoS ONE">
        <title>Ralstonia syzygii, the Blood Disease Bacterium and some Asian R. solanacearum strains form a single genomic species despite divergent lifestyles.</title>
        <authorList>
            <person name="Remenant B."/>
            <person name="de Cambiaire J.C."/>
            <person name="Cellier G."/>
            <person name="Jacobs J.M."/>
            <person name="Mangenot S."/>
            <person name="Barbe V."/>
            <person name="Lajus A."/>
            <person name="Vallenet D."/>
            <person name="Medigue C."/>
            <person name="Fegan M."/>
            <person name="Allen C."/>
            <person name="Prior P."/>
        </authorList>
    </citation>
    <scope>NUCLEOTIDE SEQUENCE</scope>
    <source>
        <strain evidence="3">R229</strain>
    </source>
</reference>
<feature type="transmembrane region" description="Helical" evidence="2">
    <location>
        <begin position="24"/>
        <end position="43"/>
    </location>
</feature>
<keyword evidence="2" id="KW-0472">Membrane</keyword>
<gene>
    <name evidence="3" type="ORF">BDB_110124</name>
</gene>
<sequence length="210" mass="22191">MSSFRSAWAGAPADIALARTGQSVPLLSAAAALAVAVAVSGWLSGMRHAPAVDATQIESWRARVAQAMEPQALRQLRRLAGGGSAPAQTALGEALLDGRDASLRDEGMRWLETAAQPSDGAARARQGAAARHGQCDAQLPACAAPAAPGRRPGRCGGRVLPRPDVSQRLWHRGEHGAGRALVRPCRAPWHSGRDVHAGQRLPRRRWRAAR</sequence>
<accession>G2ZNS5</accession>
<organism evidence="3">
    <name type="scientific">blood disease bacterium R229</name>
    <dbReference type="NCBI Taxonomy" id="741978"/>
    <lineage>
        <taxon>Bacteria</taxon>
        <taxon>Pseudomonadati</taxon>
        <taxon>Pseudomonadota</taxon>
        <taxon>Betaproteobacteria</taxon>
        <taxon>Burkholderiales</taxon>
        <taxon>Burkholderiaceae</taxon>
        <taxon>Ralstonia</taxon>
        <taxon>Ralstonia solanacearum species complex</taxon>
    </lineage>
</organism>
<evidence type="ECO:0000313" key="3">
    <source>
        <dbReference type="EMBL" id="CCA80693.1"/>
    </source>
</evidence>
<name>G2ZNS5_9RALS</name>
<evidence type="ECO:0000256" key="2">
    <source>
        <dbReference type="SAM" id="Phobius"/>
    </source>
</evidence>
<feature type="compositionally biased region" description="Basic residues" evidence="1">
    <location>
        <begin position="201"/>
        <end position="210"/>
    </location>
</feature>
<protein>
    <recommendedName>
        <fullName evidence="4">Transmembrane protein</fullName>
    </recommendedName>
</protein>
<dbReference type="InterPro" id="IPR011990">
    <property type="entry name" value="TPR-like_helical_dom_sf"/>
</dbReference>
<dbReference type="Gene3D" id="1.25.40.10">
    <property type="entry name" value="Tetratricopeptide repeat domain"/>
    <property type="match status" value="1"/>
</dbReference>
<keyword evidence="2" id="KW-0812">Transmembrane</keyword>
<dbReference type="EMBL" id="FR854067">
    <property type="protein sequence ID" value="CCA80693.1"/>
    <property type="molecule type" value="Genomic_DNA"/>
</dbReference>
<dbReference type="AlphaFoldDB" id="G2ZNS5"/>
<reference evidence="3" key="2">
    <citation type="submission" date="2011-04" db="EMBL/GenBank/DDBJ databases">
        <authorList>
            <person name="Genoscope - CEA"/>
        </authorList>
    </citation>
    <scope>NUCLEOTIDE SEQUENCE</scope>
    <source>
        <strain evidence="3">R229</strain>
    </source>
</reference>
<feature type="region of interest" description="Disordered" evidence="1">
    <location>
        <begin position="189"/>
        <end position="210"/>
    </location>
</feature>
<evidence type="ECO:0008006" key="4">
    <source>
        <dbReference type="Google" id="ProtNLM"/>
    </source>
</evidence>
<evidence type="ECO:0000256" key="1">
    <source>
        <dbReference type="SAM" id="MobiDB-lite"/>
    </source>
</evidence>
<keyword evidence="2" id="KW-1133">Transmembrane helix</keyword>
<proteinExistence type="predicted"/>